<sequence>MPNFATSKQISAATSAFAIFIACLVLVGWGLDIAILKSVFPGAATMKANTAVCFILAGVSLWLTGRGGGDAGMGRRGESPQIVPRPQKKTLRRYWVLVAQICAIASATLAILTLSQYLFGWNLGIDELLFRDSPLSPATLQPGRMGLNTAINFSLVGGALWLLHKGESESGQKDNLILLAQGLSLVAILIALQAIVGYAYKVEVFYQLSAYSTSMALHTAVTFLVLGVGVLFARPQRGLMKTIVSDLNGGIVARRMIPSAIALPLILGWIILQGQQANYYDPAFGISLLAVLMCAIYIALIWRNAAFLNQLDGKRFRAEAAVRESEARYSILAENVPEILFTNLPDGWNDYTSPRFYEYTGMPPGSAEGFGWMGALHPDDAEPSRLQWMESIKTGQVLEIEYRFRRADGVYRWFKGRSIPLRDRDGKIKKWFGVCTDIDDQKRTQEQLRQSQERLQRMVETAQIGIAFASSTGEMFEANNAFLEMLGYTREEMFSPGLNWRTLTPPEYSEINFQAIAELAQTGEFNSVEKELFRKDGSRVPVLVSGTRIDGEPDEHVAFIVDLSERKSASAALQESEAKFRRIFESNIVGIYFGNFSGKISEANDAFLEMFGYTRADLQAGILRWDSMTPPEYQALDREKIKELQTAGLCTPFEKEYISKDGRRIPIILAIALMPGREKDGLSVCFVLDISQQKQIQAELQESETRLKIALEATNTVCWERDLTCSRLIFTTKANDPAKLQVISYSEALSWIHPDEREKVHQANESAIANKGAFEVEHRIRETPERDWRWVLAKGKVIADETGKPTRIIGVSVDITERKEAEFSIKRSEERLQLFVESDLIGISAGDEHGNLTEANDAYLKIIGYTREDFCAGKVRWFELTPPEYLPLDFAAIAEARAKGTSSYYEKEYIRKNGTRVPVLMGCAAFGESGEELMAFTLDISDRKQIESQLRQLNETLEERVKQRTAQLEATNKELESFCLSKRV</sequence>
<dbReference type="InterPro" id="IPR000700">
    <property type="entry name" value="PAS-assoc_C"/>
</dbReference>
<dbReference type="PROSITE" id="PS50112">
    <property type="entry name" value="PAS"/>
    <property type="match status" value="3"/>
</dbReference>
<keyword evidence="5 10" id="KW-0418">Kinase</keyword>
<feature type="transmembrane region" description="Helical" evidence="7">
    <location>
        <begin position="284"/>
        <end position="302"/>
    </location>
</feature>
<comment type="catalytic activity">
    <reaction evidence="1">
        <text>ATP + protein L-histidine = ADP + protein N-phospho-L-histidine.</text>
        <dbReference type="EC" id="2.7.13.3"/>
    </reaction>
</comment>
<feature type="domain" description="PAC" evidence="9">
    <location>
        <begin position="774"/>
        <end position="827"/>
    </location>
</feature>
<accession>A0AAV3XJ32</accession>
<feature type="domain" description="PAS" evidence="8">
    <location>
        <begin position="451"/>
        <end position="523"/>
    </location>
</feature>
<feature type="transmembrane region" description="Helical" evidence="7">
    <location>
        <begin position="48"/>
        <end position="65"/>
    </location>
</feature>
<evidence type="ECO:0000313" key="10">
    <source>
        <dbReference type="EMBL" id="GET41025.1"/>
    </source>
</evidence>
<gene>
    <name evidence="10" type="ORF">MiSe_58370</name>
</gene>
<dbReference type="EC" id="2.7.13.3" evidence="2"/>
<feature type="domain" description="PAC" evidence="9">
    <location>
        <begin position="903"/>
        <end position="952"/>
    </location>
</feature>
<keyword evidence="7" id="KW-0472">Membrane</keyword>
<feature type="transmembrane region" description="Helical" evidence="7">
    <location>
        <begin position="94"/>
        <end position="119"/>
    </location>
</feature>
<dbReference type="InterPro" id="IPR035965">
    <property type="entry name" value="PAS-like_dom_sf"/>
</dbReference>
<protein>
    <recommendedName>
        <fullName evidence="2">histidine kinase</fullName>
        <ecNumber evidence="2">2.7.13.3</ecNumber>
    </recommendedName>
</protein>
<feature type="transmembrane region" description="Helical" evidence="7">
    <location>
        <begin position="176"/>
        <end position="200"/>
    </location>
</feature>
<dbReference type="SMART" id="SM00086">
    <property type="entry name" value="PAC"/>
    <property type="match status" value="5"/>
</dbReference>
<keyword evidence="3" id="KW-0597">Phosphoprotein</keyword>
<feature type="transmembrane region" description="Helical" evidence="7">
    <location>
        <begin position="145"/>
        <end position="164"/>
    </location>
</feature>
<dbReference type="SUPFAM" id="SSF55785">
    <property type="entry name" value="PYP-like sensor domain (PAS domain)"/>
    <property type="match status" value="5"/>
</dbReference>
<evidence type="ECO:0000256" key="2">
    <source>
        <dbReference type="ARBA" id="ARBA00012438"/>
    </source>
</evidence>
<dbReference type="InterPro" id="IPR052162">
    <property type="entry name" value="Sensor_kinase/Photoreceptor"/>
</dbReference>
<name>A0AAV3XJ32_9CYAN</name>
<dbReference type="RefSeq" id="WP_226587250.1">
    <property type="nucleotide sequence ID" value="NZ_BLAY01000107.1"/>
</dbReference>
<dbReference type="SMART" id="SM00091">
    <property type="entry name" value="PAS"/>
    <property type="match status" value="4"/>
</dbReference>
<dbReference type="InterPro" id="IPR000014">
    <property type="entry name" value="PAS"/>
</dbReference>
<evidence type="ECO:0000256" key="6">
    <source>
        <dbReference type="SAM" id="Coils"/>
    </source>
</evidence>
<evidence type="ECO:0000256" key="1">
    <source>
        <dbReference type="ARBA" id="ARBA00000085"/>
    </source>
</evidence>
<dbReference type="Proteomes" id="UP001050975">
    <property type="component" value="Unassembled WGS sequence"/>
</dbReference>
<dbReference type="PROSITE" id="PS50113">
    <property type="entry name" value="PAC"/>
    <property type="match status" value="4"/>
</dbReference>
<dbReference type="EMBL" id="BLAY01000107">
    <property type="protein sequence ID" value="GET41025.1"/>
    <property type="molecule type" value="Genomic_DNA"/>
</dbReference>
<feature type="domain" description="PAS" evidence="8">
    <location>
        <begin position="576"/>
        <end position="648"/>
    </location>
</feature>
<dbReference type="NCBIfam" id="TIGR00229">
    <property type="entry name" value="sensory_box"/>
    <property type="match status" value="5"/>
</dbReference>
<evidence type="ECO:0000259" key="9">
    <source>
        <dbReference type="PROSITE" id="PS50113"/>
    </source>
</evidence>
<dbReference type="Gene3D" id="3.30.450.20">
    <property type="entry name" value="PAS domain"/>
    <property type="match status" value="5"/>
</dbReference>
<keyword evidence="7" id="KW-0812">Transmembrane</keyword>
<feature type="coiled-coil region" evidence="6">
    <location>
        <begin position="943"/>
        <end position="974"/>
    </location>
</feature>
<dbReference type="Pfam" id="PF08447">
    <property type="entry name" value="PAS_3"/>
    <property type="match status" value="2"/>
</dbReference>
<proteinExistence type="predicted"/>
<keyword evidence="7" id="KW-1133">Transmembrane helix</keyword>
<evidence type="ECO:0000259" key="8">
    <source>
        <dbReference type="PROSITE" id="PS50112"/>
    </source>
</evidence>
<evidence type="ECO:0000256" key="7">
    <source>
        <dbReference type="SAM" id="Phobius"/>
    </source>
</evidence>
<keyword evidence="6" id="KW-0175">Coiled coil</keyword>
<dbReference type="FunFam" id="3.30.450.20:FF:000099">
    <property type="entry name" value="Sensory box sensor histidine kinase"/>
    <property type="match status" value="1"/>
</dbReference>
<keyword evidence="11" id="KW-1185">Reference proteome</keyword>
<feature type="transmembrane region" description="Helical" evidence="7">
    <location>
        <begin position="12"/>
        <end position="36"/>
    </location>
</feature>
<dbReference type="AlphaFoldDB" id="A0AAV3XJ32"/>
<evidence type="ECO:0000256" key="5">
    <source>
        <dbReference type="ARBA" id="ARBA00022777"/>
    </source>
</evidence>
<dbReference type="CDD" id="cd00130">
    <property type="entry name" value="PAS"/>
    <property type="match status" value="5"/>
</dbReference>
<comment type="caution">
    <text evidence="10">The sequence shown here is derived from an EMBL/GenBank/DDBJ whole genome shotgun (WGS) entry which is preliminary data.</text>
</comment>
<dbReference type="PANTHER" id="PTHR43304">
    <property type="entry name" value="PHYTOCHROME-LIKE PROTEIN CPH1"/>
    <property type="match status" value="1"/>
</dbReference>
<keyword evidence="4" id="KW-0808">Transferase</keyword>
<dbReference type="GO" id="GO:0004673">
    <property type="term" value="F:protein histidine kinase activity"/>
    <property type="evidence" value="ECO:0007669"/>
    <property type="project" value="UniProtKB-EC"/>
</dbReference>
<evidence type="ECO:0000313" key="11">
    <source>
        <dbReference type="Proteomes" id="UP001050975"/>
    </source>
</evidence>
<feature type="domain" description="PAC" evidence="9">
    <location>
        <begin position="651"/>
        <end position="702"/>
    </location>
</feature>
<dbReference type="Pfam" id="PF13426">
    <property type="entry name" value="PAS_9"/>
    <property type="match status" value="3"/>
</dbReference>
<reference evidence="10" key="1">
    <citation type="submission" date="2019-10" db="EMBL/GenBank/DDBJ databases">
        <title>Draft genome sequece of Microseira wollei NIES-4236.</title>
        <authorList>
            <person name="Yamaguchi H."/>
            <person name="Suzuki S."/>
            <person name="Kawachi M."/>
        </authorList>
    </citation>
    <scope>NUCLEOTIDE SEQUENCE</scope>
    <source>
        <strain evidence="10">NIES-4236</strain>
    </source>
</reference>
<feature type="domain" description="PAS" evidence="8">
    <location>
        <begin position="828"/>
        <end position="884"/>
    </location>
</feature>
<evidence type="ECO:0000256" key="3">
    <source>
        <dbReference type="ARBA" id="ARBA00022553"/>
    </source>
</evidence>
<dbReference type="PANTHER" id="PTHR43304:SF1">
    <property type="entry name" value="PAC DOMAIN-CONTAINING PROTEIN"/>
    <property type="match status" value="1"/>
</dbReference>
<feature type="transmembrane region" description="Helical" evidence="7">
    <location>
        <begin position="212"/>
        <end position="232"/>
    </location>
</feature>
<dbReference type="InterPro" id="IPR001610">
    <property type="entry name" value="PAC"/>
</dbReference>
<evidence type="ECO:0000256" key="4">
    <source>
        <dbReference type="ARBA" id="ARBA00022679"/>
    </source>
</evidence>
<feature type="domain" description="PAC" evidence="9">
    <location>
        <begin position="398"/>
        <end position="450"/>
    </location>
</feature>
<organism evidence="10 11">
    <name type="scientific">Microseira wollei NIES-4236</name>
    <dbReference type="NCBI Taxonomy" id="2530354"/>
    <lineage>
        <taxon>Bacteria</taxon>
        <taxon>Bacillati</taxon>
        <taxon>Cyanobacteriota</taxon>
        <taxon>Cyanophyceae</taxon>
        <taxon>Oscillatoriophycideae</taxon>
        <taxon>Aerosakkonematales</taxon>
        <taxon>Aerosakkonemataceae</taxon>
        <taxon>Microseira</taxon>
    </lineage>
</organism>
<dbReference type="InterPro" id="IPR013655">
    <property type="entry name" value="PAS_fold_3"/>
</dbReference>